<accession>A0A2C9CCS1</accession>
<evidence type="ECO:0000256" key="1">
    <source>
        <dbReference type="SAM" id="Coils"/>
    </source>
</evidence>
<dbReference type="Proteomes" id="UP000221734">
    <property type="component" value="Chromosome Kuenenia_stuttgartiensis_MBR1"/>
</dbReference>
<sequence length="98" mass="11774">MTDIRLISKRNRQIKPLVEAALANELRLLETGIRQTEERLQEFEKKYQMLTQDFISRYENDEFEETMTMDFVEWIGESRLLKCLREKAGAIRDIQFTN</sequence>
<keyword evidence="3" id="KW-1185">Reference proteome</keyword>
<protein>
    <submittedName>
        <fullName evidence="2">Uncharacterized protein</fullName>
    </submittedName>
</protein>
<dbReference type="OrthoDB" id="462247at2"/>
<evidence type="ECO:0000313" key="2">
    <source>
        <dbReference type="EMBL" id="SOH03378.1"/>
    </source>
</evidence>
<reference evidence="3" key="1">
    <citation type="submission" date="2017-10" db="EMBL/GenBank/DDBJ databases">
        <authorList>
            <person name="Frank J."/>
        </authorList>
    </citation>
    <scope>NUCLEOTIDE SEQUENCE [LARGE SCALE GENOMIC DNA]</scope>
</reference>
<dbReference type="AlphaFoldDB" id="A0A2C9CCS1"/>
<dbReference type="RefSeq" id="WP_099324225.1">
    <property type="nucleotide sequence ID" value="NZ_LT934425.1"/>
</dbReference>
<dbReference type="KEGG" id="kst:KSMBR1_0867"/>
<proteinExistence type="predicted"/>
<name>A0A2C9CCS1_KUEST</name>
<feature type="coiled-coil region" evidence="1">
    <location>
        <begin position="26"/>
        <end position="53"/>
    </location>
</feature>
<gene>
    <name evidence="2" type="ORF">KSMBR1_0867</name>
</gene>
<organism evidence="2 3">
    <name type="scientific">Kuenenia stuttgartiensis</name>
    <dbReference type="NCBI Taxonomy" id="174633"/>
    <lineage>
        <taxon>Bacteria</taxon>
        <taxon>Pseudomonadati</taxon>
        <taxon>Planctomycetota</taxon>
        <taxon>Candidatus Brocadiia</taxon>
        <taxon>Candidatus Brocadiales</taxon>
        <taxon>Candidatus Brocadiaceae</taxon>
        <taxon>Candidatus Kuenenia</taxon>
    </lineage>
</organism>
<keyword evidence="1" id="KW-0175">Coiled coil</keyword>
<evidence type="ECO:0000313" key="3">
    <source>
        <dbReference type="Proteomes" id="UP000221734"/>
    </source>
</evidence>
<dbReference type="EMBL" id="LT934425">
    <property type="protein sequence ID" value="SOH03378.1"/>
    <property type="molecule type" value="Genomic_DNA"/>
</dbReference>